<name>A0A7V7QNH6_9FIRM</name>
<feature type="domain" description="HTH gntR-type" evidence="4">
    <location>
        <begin position="14"/>
        <end position="82"/>
    </location>
</feature>
<dbReference type="InterPro" id="IPR036388">
    <property type="entry name" value="WH-like_DNA-bd_sf"/>
</dbReference>
<organism evidence="5 6">
    <name type="scientific">Candidatus Galacturonatibacter soehngenii</name>
    <dbReference type="NCBI Taxonomy" id="2307010"/>
    <lineage>
        <taxon>Bacteria</taxon>
        <taxon>Bacillati</taxon>
        <taxon>Bacillota</taxon>
        <taxon>Clostridia</taxon>
        <taxon>Lachnospirales</taxon>
        <taxon>Lachnospiraceae</taxon>
        <taxon>Candidatus Galacturonatibacter</taxon>
    </lineage>
</organism>
<evidence type="ECO:0000256" key="1">
    <source>
        <dbReference type="ARBA" id="ARBA00023015"/>
    </source>
</evidence>
<dbReference type="InterPro" id="IPR011711">
    <property type="entry name" value="GntR_C"/>
</dbReference>
<dbReference type="RefSeq" id="WP_151141021.1">
    <property type="nucleotide sequence ID" value="NZ_WAGX01000003.1"/>
</dbReference>
<evidence type="ECO:0000313" key="6">
    <source>
        <dbReference type="Proteomes" id="UP000461768"/>
    </source>
</evidence>
<dbReference type="PRINTS" id="PR00035">
    <property type="entry name" value="HTHGNTR"/>
</dbReference>
<evidence type="ECO:0000259" key="4">
    <source>
        <dbReference type="PROSITE" id="PS50949"/>
    </source>
</evidence>
<dbReference type="Gene3D" id="1.10.10.10">
    <property type="entry name" value="Winged helix-like DNA-binding domain superfamily/Winged helix DNA-binding domain"/>
    <property type="match status" value="1"/>
</dbReference>
<accession>A0A7V7QNH6</accession>
<evidence type="ECO:0000256" key="2">
    <source>
        <dbReference type="ARBA" id="ARBA00023125"/>
    </source>
</evidence>
<dbReference type="OrthoDB" id="1972820at2"/>
<reference evidence="5 6" key="2">
    <citation type="submission" date="2020-02" db="EMBL/GenBank/DDBJ databases">
        <title>Candidatus Galacturonibacter soehngenii shows hetero-acetogenic catabolism of galacturonic acid but lacks a canonical carbon monoxide dehydrogenase/acetyl-CoA synthase complex.</title>
        <authorList>
            <person name="Diender M."/>
            <person name="Stouten G.R."/>
            <person name="Petersen J.F."/>
            <person name="Nielsen P.H."/>
            <person name="Dueholm M.S."/>
            <person name="Pronk J.T."/>
            <person name="Van Loosdrecht M.C.M."/>
        </authorList>
    </citation>
    <scope>NUCLEOTIDE SEQUENCE [LARGE SCALE GENOMIC DNA]</scope>
    <source>
        <strain evidence="5">GalUA</strain>
    </source>
</reference>
<dbReference type="SUPFAM" id="SSF46785">
    <property type="entry name" value="Winged helix' DNA-binding domain"/>
    <property type="match status" value="1"/>
</dbReference>
<dbReference type="Pfam" id="PF07729">
    <property type="entry name" value="FCD"/>
    <property type="match status" value="1"/>
</dbReference>
<keyword evidence="3" id="KW-0804">Transcription</keyword>
<reference evidence="5 6" key="1">
    <citation type="submission" date="2019-09" db="EMBL/GenBank/DDBJ databases">
        <authorList>
            <person name="Valk L.C."/>
        </authorList>
    </citation>
    <scope>NUCLEOTIDE SEQUENCE [LARGE SCALE GENOMIC DNA]</scope>
    <source>
        <strain evidence="5">GalUA</strain>
    </source>
</reference>
<dbReference type="PANTHER" id="PTHR43537">
    <property type="entry name" value="TRANSCRIPTIONAL REGULATOR, GNTR FAMILY"/>
    <property type="match status" value="1"/>
</dbReference>
<dbReference type="SMART" id="SM00345">
    <property type="entry name" value="HTH_GNTR"/>
    <property type="match status" value="1"/>
</dbReference>
<dbReference type="EMBL" id="WAGX01000003">
    <property type="protein sequence ID" value="KAB1440509.1"/>
    <property type="molecule type" value="Genomic_DNA"/>
</dbReference>
<gene>
    <name evidence="5" type="ORF">F7O84_01365</name>
</gene>
<evidence type="ECO:0000256" key="3">
    <source>
        <dbReference type="ARBA" id="ARBA00023163"/>
    </source>
</evidence>
<dbReference type="CDD" id="cd07377">
    <property type="entry name" value="WHTH_GntR"/>
    <property type="match status" value="1"/>
</dbReference>
<proteinExistence type="predicted"/>
<dbReference type="PANTHER" id="PTHR43537:SF5">
    <property type="entry name" value="UXU OPERON TRANSCRIPTIONAL REGULATOR"/>
    <property type="match status" value="1"/>
</dbReference>
<dbReference type="Proteomes" id="UP000461768">
    <property type="component" value="Unassembled WGS sequence"/>
</dbReference>
<dbReference type="InterPro" id="IPR008920">
    <property type="entry name" value="TF_FadR/GntR_C"/>
</dbReference>
<sequence>MLENKATLEPIEKKSLYLRISDSIYSYIKVNRLQPGDKLPSERDMSGMLQTSRNSVREALRILEDRGIIVVKTGRGVFIKDSYGEKNSLSIRLNECSIDEIRELQNTLDHQAVQNAIDRATLSQKESLVFIATEMVKLAKEKVYSHTLDHSFHSKMYESGNNSAIHQLINKIREDRFIRQLDSDSGNDSIWLPTVEDHLTLATAIMDNNIVDALTAIDAINDYGYNLKNKQ</sequence>
<comment type="caution">
    <text evidence="5">The sequence shown here is derived from an EMBL/GenBank/DDBJ whole genome shotgun (WGS) entry which is preliminary data.</text>
</comment>
<protein>
    <submittedName>
        <fullName evidence="5">FadR family transcriptional regulator</fullName>
    </submittedName>
</protein>
<keyword evidence="1" id="KW-0805">Transcription regulation</keyword>
<dbReference type="AlphaFoldDB" id="A0A7V7QNH6"/>
<keyword evidence="2" id="KW-0238">DNA-binding</keyword>
<keyword evidence="6" id="KW-1185">Reference proteome</keyword>
<dbReference type="PROSITE" id="PS50949">
    <property type="entry name" value="HTH_GNTR"/>
    <property type="match status" value="1"/>
</dbReference>
<dbReference type="InterPro" id="IPR000524">
    <property type="entry name" value="Tscrpt_reg_HTH_GntR"/>
</dbReference>
<dbReference type="GO" id="GO:0003677">
    <property type="term" value="F:DNA binding"/>
    <property type="evidence" value="ECO:0007669"/>
    <property type="project" value="UniProtKB-KW"/>
</dbReference>
<dbReference type="InterPro" id="IPR036390">
    <property type="entry name" value="WH_DNA-bd_sf"/>
</dbReference>
<dbReference type="Pfam" id="PF00392">
    <property type="entry name" value="GntR"/>
    <property type="match status" value="1"/>
</dbReference>
<dbReference type="GO" id="GO:0003700">
    <property type="term" value="F:DNA-binding transcription factor activity"/>
    <property type="evidence" value="ECO:0007669"/>
    <property type="project" value="InterPro"/>
</dbReference>
<dbReference type="Gene3D" id="1.20.120.530">
    <property type="entry name" value="GntR ligand-binding domain-like"/>
    <property type="match status" value="1"/>
</dbReference>
<evidence type="ECO:0000313" key="5">
    <source>
        <dbReference type="EMBL" id="KAB1440509.1"/>
    </source>
</evidence>
<dbReference type="SUPFAM" id="SSF48008">
    <property type="entry name" value="GntR ligand-binding domain-like"/>
    <property type="match status" value="1"/>
</dbReference>